<reference evidence="2" key="1">
    <citation type="submission" date="2016-10" db="EMBL/GenBank/DDBJ databases">
        <authorList>
            <person name="Varghese N."/>
            <person name="Submissions S."/>
        </authorList>
    </citation>
    <scope>NUCLEOTIDE SEQUENCE [LARGE SCALE GENOMIC DNA]</scope>
    <source>
        <strain evidence="2">S9</strain>
    </source>
</reference>
<dbReference type="STRING" id="1601833.SAMN05518684_106152"/>
<dbReference type="EMBL" id="FOGT01000006">
    <property type="protein sequence ID" value="SES01853.1"/>
    <property type="molecule type" value="Genomic_DNA"/>
</dbReference>
<organism evidence="1 2">
    <name type="scientific">Salipaludibacillus aurantiacus</name>
    <dbReference type="NCBI Taxonomy" id="1601833"/>
    <lineage>
        <taxon>Bacteria</taxon>
        <taxon>Bacillati</taxon>
        <taxon>Bacillota</taxon>
        <taxon>Bacilli</taxon>
        <taxon>Bacillales</taxon>
        <taxon>Bacillaceae</taxon>
    </lineage>
</organism>
<dbReference type="Gene3D" id="1.20.1260.10">
    <property type="match status" value="1"/>
</dbReference>
<sequence>MEVLRIMNRMSMRELYTVEDEVRAEEITAKTLNWCASQCNDEEIRRLLEELAEQHQLQVAEIAKYFNNSGLTQ</sequence>
<keyword evidence="2" id="KW-1185">Reference proteome</keyword>
<protein>
    <submittedName>
        <fullName evidence="1">Uncharacterized protein</fullName>
    </submittedName>
</protein>
<gene>
    <name evidence="1" type="ORF">SAMN05518684_106152</name>
</gene>
<dbReference type="Proteomes" id="UP000198571">
    <property type="component" value="Unassembled WGS sequence"/>
</dbReference>
<dbReference type="InterPro" id="IPR012347">
    <property type="entry name" value="Ferritin-like"/>
</dbReference>
<evidence type="ECO:0000313" key="2">
    <source>
        <dbReference type="Proteomes" id="UP000198571"/>
    </source>
</evidence>
<proteinExistence type="predicted"/>
<accession>A0A1H9TYN0</accession>
<dbReference type="AlphaFoldDB" id="A0A1H9TYN0"/>
<evidence type="ECO:0000313" key="1">
    <source>
        <dbReference type="EMBL" id="SES01853.1"/>
    </source>
</evidence>
<name>A0A1H9TYN0_9BACI</name>